<evidence type="ECO:0000313" key="3">
    <source>
        <dbReference type="Proteomes" id="UP000065807"/>
    </source>
</evidence>
<reference evidence="3" key="2">
    <citation type="journal article" date="2016" name="Int. J. Syst. Evol. Microbiol.">
        <title>Complete genome sequence and cell structure of Limnochorda pilosa, a Gram-negative spore-former within the phylum Firmicutes.</title>
        <authorList>
            <person name="Watanabe M."/>
            <person name="Kojima H."/>
            <person name="Fukui M."/>
        </authorList>
    </citation>
    <scope>NUCLEOTIDE SEQUENCE [LARGE SCALE GENOMIC DNA]</scope>
    <source>
        <strain evidence="3">HC45</strain>
    </source>
</reference>
<gene>
    <name evidence="2" type="ORF">LIP_3475</name>
</gene>
<accession>A0A0K2SQL6</accession>
<dbReference type="Pfam" id="PF18480">
    <property type="entry name" value="DUF5615"/>
    <property type="match status" value="1"/>
</dbReference>
<dbReference type="InterPro" id="IPR041049">
    <property type="entry name" value="DUF5615"/>
</dbReference>
<keyword evidence="3" id="KW-1185">Reference proteome</keyword>
<name>A0A0K2SQL6_LIMPI</name>
<dbReference type="AlphaFoldDB" id="A0A0K2SQL6"/>
<organism evidence="2 3">
    <name type="scientific">Limnochorda pilosa</name>
    <dbReference type="NCBI Taxonomy" id="1555112"/>
    <lineage>
        <taxon>Bacteria</taxon>
        <taxon>Bacillati</taxon>
        <taxon>Bacillota</taxon>
        <taxon>Limnochordia</taxon>
        <taxon>Limnochordales</taxon>
        <taxon>Limnochordaceae</taxon>
        <taxon>Limnochorda</taxon>
    </lineage>
</organism>
<proteinExistence type="predicted"/>
<sequence length="117" mass="12907">MKFLLDVCTCLKALEQSLVAGGHDVLAASRSHPDAADDGLLRIALEEDRVLITLDKDFGELVFVRKQLHPTIVRLVGMSVDEQVTAIQELLSSNPDDLAGPTIIVVSRDRVRVRRHP</sequence>
<dbReference type="STRING" id="1555112.LIP_3475"/>
<feature type="domain" description="DUF5615" evidence="1">
    <location>
        <begin position="1"/>
        <end position="106"/>
    </location>
</feature>
<dbReference type="KEGG" id="lpil:LIP_3475"/>
<protein>
    <recommendedName>
        <fullName evidence="1">DUF5615 domain-containing protein</fullName>
    </recommendedName>
</protein>
<reference evidence="3" key="1">
    <citation type="submission" date="2015-07" db="EMBL/GenBank/DDBJ databases">
        <title>Complete genome sequence and phylogenetic analysis of Limnochorda pilosa.</title>
        <authorList>
            <person name="Watanabe M."/>
            <person name="Kojima H."/>
            <person name="Fukui M."/>
        </authorList>
    </citation>
    <scope>NUCLEOTIDE SEQUENCE [LARGE SCALE GENOMIC DNA]</scope>
    <source>
        <strain evidence="3">HC45</strain>
    </source>
</reference>
<dbReference type="Proteomes" id="UP000065807">
    <property type="component" value="Chromosome"/>
</dbReference>
<dbReference type="OrthoDB" id="27473at2"/>
<dbReference type="RefSeq" id="WP_068140832.1">
    <property type="nucleotide sequence ID" value="NZ_AP014924.1"/>
</dbReference>
<evidence type="ECO:0000313" key="2">
    <source>
        <dbReference type="EMBL" id="BAS29287.1"/>
    </source>
</evidence>
<dbReference type="EMBL" id="AP014924">
    <property type="protein sequence ID" value="BAS29287.1"/>
    <property type="molecule type" value="Genomic_DNA"/>
</dbReference>
<evidence type="ECO:0000259" key="1">
    <source>
        <dbReference type="Pfam" id="PF18480"/>
    </source>
</evidence>